<proteinExistence type="predicted"/>
<accession>A0A835PDW3</accession>
<keyword evidence="3" id="KW-1185">Reference proteome</keyword>
<evidence type="ECO:0000313" key="1">
    <source>
        <dbReference type="EMBL" id="KAG0451869.1"/>
    </source>
</evidence>
<dbReference type="Proteomes" id="UP000636800">
    <property type="component" value="Unassembled WGS sequence"/>
</dbReference>
<reference evidence="3 4" key="1">
    <citation type="journal article" date="2020" name="Nat. Food">
        <title>A phased Vanilla planifolia genome enables genetic improvement of flavour and production.</title>
        <authorList>
            <person name="Hasing T."/>
            <person name="Tang H."/>
            <person name="Brym M."/>
            <person name="Khazi F."/>
            <person name="Huang T."/>
            <person name="Chambers A.H."/>
        </authorList>
    </citation>
    <scope>NUCLEOTIDE SEQUENCE [LARGE SCALE GENOMIC DNA]</scope>
    <source>
        <tissue evidence="2">Leaf</tissue>
    </source>
</reference>
<comment type="caution">
    <text evidence="2">The sequence shown here is derived from an EMBL/GenBank/DDBJ whole genome shotgun (WGS) entry which is preliminary data.</text>
</comment>
<evidence type="ECO:0000313" key="3">
    <source>
        <dbReference type="Proteomes" id="UP000636800"/>
    </source>
</evidence>
<protein>
    <submittedName>
        <fullName evidence="2">Uncharacterized protein</fullName>
    </submittedName>
</protein>
<dbReference type="AlphaFoldDB" id="A0A835PDW3"/>
<organism evidence="2 4">
    <name type="scientific">Vanilla planifolia</name>
    <name type="common">Vanilla</name>
    <dbReference type="NCBI Taxonomy" id="51239"/>
    <lineage>
        <taxon>Eukaryota</taxon>
        <taxon>Viridiplantae</taxon>
        <taxon>Streptophyta</taxon>
        <taxon>Embryophyta</taxon>
        <taxon>Tracheophyta</taxon>
        <taxon>Spermatophyta</taxon>
        <taxon>Magnoliopsida</taxon>
        <taxon>Liliopsida</taxon>
        <taxon>Asparagales</taxon>
        <taxon>Orchidaceae</taxon>
        <taxon>Vanilloideae</taxon>
        <taxon>Vanilleae</taxon>
        <taxon>Vanilla</taxon>
    </lineage>
</organism>
<evidence type="ECO:0000313" key="2">
    <source>
        <dbReference type="EMBL" id="KAG0451956.1"/>
    </source>
</evidence>
<evidence type="ECO:0000313" key="4">
    <source>
        <dbReference type="Proteomes" id="UP000639772"/>
    </source>
</evidence>
<dbReference type="EMBL" id="JADCNM010000041">
    <property type="protein sequence ID" value="KAG0451956.1"/>
    <property type="molecule type" value="Genomic_DNA"/>
</dbReference>
<gene>
    <name evidence="2" type="ORF">HPP92_025967</name>
    <name evidence="1" type="ORF">HPP92_026237</name>
</gene>
<dbReference type="EMBL" id="JADCNL010000041">
    <property type="protein sequence ID" value="KAG0451869.1"/>
    <property type="molecule type" value="Genomic_DNA"/>
</dbReference>
<dbReference type="Proteomes" id="UP000639772">
    <property type="component" value="Unassembled WGS sequence"/>
</dbReference>
<sequence length="132" mass="13979">MAFSNMITSELFKIKTNPIFLAPTALGSILLPPTVTKRNSPFGGWTMEILLREEIVVAASEGDGSAARLYRECVTIGLLPVSISHCMACGGGIPEGGGTTKSNEAFCKGENGVFTQEESKFSLDVVPQQPLG</sequence>
<name>A0A835PDW3_VANPL</name>